<comment type="caution">
    <text evidence="2">The sequence shown here is derived from an EMBL/GenBank/DDBJ whole genome shotgun (WGS) entry which is preliminary data.</text>
</comment>
<reference evidence="2" key="1">
    <citation type="journal article" date="2021" name="Open Biol.">
        <title>Shared evolutionary footprints suggest mitochondrial oxidative damage underlies multiple complex I losses in fungi.</title>
        <authorList>
            <person name="Schikora-Tamarit M.A."/>
            <person name="Marcet-Houben M."/>
            <person name="Nosek J."/>
            <person name="Gabaldon T."/>
        </authorList>
    </citation>
    <scope>NUCLEOTIDE SEQUENCE</scope>
    <source>
        <strain evidence="2">NCAIM Y.01608</strain>
    </source>
</reference>
<feature type="region of interest" description="Disordered" evidence="1">
    <location>
        <begin position="1"/>
        <end position="45"/>
    </location>
</feature>
<reference evidence="2" key="2">
    <citation type="submission" date="2021-01" db="EMBL/GenBank/DDBJ databases">
        <authorList>
            <person name="Schikora-Tamarit M.A."/>
        </authorList>
    </citation>
    <scope>NUCLEOTIDE SEQUENCE</scope>
    <source>
        <strain evidence="2">NCAIM Y.01608</strain>
    </source>
</reference>
<accession>A0A9P8SY87</accession>
<proteinExistence type="predicted"/>
<evidence type="ECO:0000313" key="2">
    <source>
        <dbReference type="EMBL" id="KAH3659221.1"/>
    </source>
</evidence>
<name>A0A9P8SY87_9ASCO</name>
<sequence>MASQAGESGYKSKKLSPESQLRPIRGSKGTLPKNLSPISLASRSPPPVVGLKILDSPPQFGHTNPDIFSTIPSTFTPAFRQKSISLRTSNNATSCGVVTINAPSIPASFM</sequence>
<dbReference type="AlphaFoldDB" id="A0A9P8SY87"/>
<dbReference type="EMBL" id="JAEUBD010001540">
    <property type="protein sequence ID" value="KAH3659221.1"/>
    <property type="molecule type" value="Genomic_DNA"/>
</dbReference>
<organism evidence="2 3">
    <name type="scientific">Ogataea polymorpha</name>
    <dbReference type="NCBI Taxonomy" id="460523"/>
    <lineage>
        <taxon>Eukaryota</taxon>
        <taxon>Fungi</taxon>
        <taxon>Dikarya</taxon>
        <taxon>Ascomycota</taxon>
        <taxon>Saccharomycotina</taxon>
        <taxon>Pichiomycetes</taxon>
        <taxon>Pichiales</taxon>
        <taxon>Pichiaceae</taxon>
        <taxon>Ogataea</taxon>
    </lineage>
</organism>
<evidence type="ECO:0000256" key="1">
    <source>
        <dbReference type="SAM" id="MobiDB-lite"/>
    </source>
</evidence>
<protein>
    <submittedName>
        <fullName evidence="2">Uncharacterized protein</fullName>
    </submittedName>
</protein>
<gene>
    <name evidence="2" type="ORF">OGATHE_006105</name>
</gene>
<dbReference type="Proteomes" id="UP000788993">
    <property type="component" value="Unassembled WGS sequence"/>
</dbReference>
<keyword evidence="3" id="KW-1185">Reference proteome</keyword>
<evidence type="ECO:0000313" key="3">
    <source>
        <dbReference type="Proteomes" id="UP000788993"/>
    </source>
</evidence>